<evidence type="ECO:0008006" key="4">
    <source>
        <dbReference type="Google" id="ProtNLM"/>
    </source>
</evidence>
<protein>
    <recommendedName>
        <fullName evidence="4">DUF5067 domain-containing protein</fullName>
    </recommendedName>
</protein>
<organism evidence="2 3">
    <name type="scientific">Bifidobacterium platyrrhinorum</name>
    <dbReference type="NCBI Taxonomy" id="2661628"/>
    <lineage>
        <taxon>Bacteria</taxon>
        <taxon>Bacillati</taxon>
        <taxon>Actinomycetota</taxon>
        <taxon>Actinomycetes</taxon>
        <taxon>Bifidobacteriales</taxon>
        <taxon>Bifidobacteriaceae</taxon>
        <taxon>Bifidobacterium</taxon>
    </lineage>
</organism>
<dbReference type="AlphaFoldDB" id="A0A6L9SRV0"/>
<reference evidence="2 3" key="1">
    <citation type="submission" date="2019-10" db="EMBL/GenBank/DDBJ databases">
        <title>Bifidobacterium from non-human primates.</title>
        <authorList>
            <person name="Modesto M."/>
        </authorList>
    </citation>
    <scope>NUCLEOTIDE SEQUENCE [LARGE SCALE GENOMIC DNA]</scope>
    <source>
        <strain evidence="2 3">SMA15</strain>
    </source>
</reference>
<evidence type="ECO:0000313" key="3">
    <source>
        <dbReference type="Proteomes" id="UP000483293"/>
    </source>
</evidence>
<dbReference type="PROSITE" id="PS51257">
    <property type="entry name" value="PROKAR_LIPOPROTEIN"/>
    <property type="match status" value="1"/>
</dbReference>
<feature type="signal peptide" evidence="1">
    <location>
        <begin position="1"/>
        <end position="21"/>
    </location>
</feature>
<dbReference type="RefSeq" id="WP_163196953.1">
    <property type="nucleotide sequence ID" value="NZ_WHZV01000004.1"/>
</dbReference>
<gene>
    <name evidence="2" type="ORF">GFD21_05525</name>
</gene>
<dbReference type="Proteomes" id="UP000483293">
    <property type="component" value="Unassembled WGS sequence"/>
</dbReference>
<evidence type="ECO:0000256" key="1">
    <source>
        <dbReference type="SAM" id="SignalP"/>
    </source>
</evidence>
<name>A0A6L9SRV0_9BIFI</name>
<evidence type="ECO:0000313" key="2">
    <source>
        <dbReference type="EMBL" id="NEG55234.1"/>
    </source>
</evidence>
<proteinExistence type="predicted"/>
<dbReference type="EMBL" id="WHZV01000004">
    <property type="protein sequence ID" value="NEG55234.1"/>
    <property type="molecule type" value="Genomic_DNA"/>
</dbReference>
<feature type="chain" id="PRO_5038349257" description="DUF5067 domain-containing protein" evidence="1">
    <location>
        <begin position="22"/>
        <end position="221"/>
    </location>
</feature>
<keyword evidence="3" id="KW-1185">Reference proteome</keyword>
<sequence length="221" mass="22842">MGMIRKTAALAAGACLLIGLAACGGQTSAGGTGSGQGTSSSCESPSSVSFGDGMSFKEAWKTIELKCLSNGSGRLDDGGKVTVTITDTAFKGKQATAVKFTIKNDGDKALSDSSPEYPVPYMMFESSNAKNLKQLQAAAFYQSESAAKSFAENGDSSANSEGSGDKTIPAHSEKELWAVYSNHYIDLGADSDEIDPDQIAGVDIVVVGGSTSNGVYRTIKF</sequence>
<keyword evidence="1" id="KW-0732">Signal</keyword>
<accession>A0A6L9SRV0</accession>
<comment type="caution">
    <text evidence="2">The sequence shown here is derived from an EMBL/GenBank/DDBJ whole genome shotgun (WGS) entry which is preliminary data.</text>
</comment>